<dbReference type="InterPro" id="IPR001040">
    <property type="entry name" value="TIF_eIF_4E"/>
</dbReference>
<keyword evidence="1" id="KW-0648">Protein biosynthesis</keyword>
<sequence>MDNLWARRSNNSKLSLSTSSPNSGNTSTPEHSSKSHSFSRRNGDNSYNSTKNLFNTIPSSASLTSPTNGASSAFGLGTGAFASFGTSKASKSNGSLLELSSIGATSKSPNTEAGDLSEKQSKVVNVEQKNSSISSSSSSHCLRYNWVIWFRPPIAKSNGYIQYEKTLHPIAGFASVEDFLTVYRHLKRPSTLPPVSDYHLFKKGIRPVWEDNENRKGGKWIVRLKKGISDRYWEDLVFAIVGDQFAEASDEVCGAVLSVRNGEDILSIWARNDGGRVLKIRYTICFVIALQTLTILRETMKRILGFPPDTRVEWKSHDSSIQQRTAIDEHRKEKYNHHNSNAGRNSNRTAENFASPLSEKR</sequence>
<dbReference type="PROSITE" id="PS00813">
    <property type="entry name" value="IF4E"/>
    <property type="match status" value="1"/>
</dbReference>
<dbReference type="OrthoDB" id="590761at2759"/>
<evidence type="ECO:0000313" key="4">
    <source>
        <dbReference type="Proteomes" id="UP000237438"/>
    </source>
</evidence>
<feature type="compositionally biased region" description="Low complexity" evidence="2">
    <location>
        <begin position="9"/>
        <end position="29"/>
    </location>
</feature>
<dbReference type="Proteomes" id="UP000237438">
    <property type="component" value="Unassembled WGS sequence"/>
</dbReference>
<feature type="region of interest" description="Disordered" evidence="2">
    <location>
        <begin position="331"/>
        <end position="361"/>
    </location>
</feature>
<dbReference type="GO" id="GO:0003743">
    <property type="term" value="F:translation initiation factor activity"/>
    <property type="evidence" value="ECO:0007669"/>
    <property type="project" value="UniProtKB-KW"/>
</dbReference>
<dbReference type="PANTHER" id="PTHR11960">
    <property type="entry name" value="EUKARYOTIC TRANSLATION INITIATION FACTOR 4E RELATED"/>
    <property type="match status" value="1"/>
</dbReference>
<evidence type="ECO:0000256" key="1">
    <source>
        <dbReference type="RuleBase" id="RU004374"/>
    </source>
</evidence>
<dbReference type="InterPro" id="IPR019770">
    <property type="entry name" value="TIF_eIF_4E_CS"/>
</dbReference>
<dbReference type="AlphaFoldDB" id="A0A2S4PYA3"/>
<keyword evidence="1" id="KW-0396">Initiation factor</keyword>
<organism evidence="3 4">
    <name type="scientific">Erysiphe pulchra</name>
    <dbReference type="NCBI Taxonomy" id="225359"/>
    <lineage>
        <taxon>Eukaryota</taxon>
        <taxon>Fungi</taxon>
        <taxon>Dikarya</taxon>
        <taxon>Ascomycota</taxon>
        <taxon>Pezizomycotina</taxon>
        <taxon>Leotiomycetes</taxon>
        <taxon>Erysiphales</taxon>
        <taxon>Erysiphaceae</taxon>
        <taxon>Erysiphe</taxon>
    </lineage>
</organism>
<comment type="similarity">
    <text evidence="1">Belongs to the eukaryotic initiation factor 4E family.</text>
</comment>
<dbReference type="PANTHER" id="PTHR11960:SF18">
    <property type="entry name" value="EUKARYOTIC TRANSLATION INITIATION FACTOR 4E HOMOLOGOUS PROTEIN, ISOFORM B"/>
    <property type="match status" value="1"/>
</dbReference>
<comment type="caution">
    <text evidence="3">The sequence shown here is derived from an EMBL/GenBank/DDBJ whole genome shotgun (WGS) entry which is preliminary data.</text>
</comment>
<dbReference type="InterPro" id="IPR023398">
    <property type="entry name" value="TIF_eIF4e-like"/>
</dbReference>
<evidence type="ECO:0000256" key="2">
    <source>
        <dbReference type="SAM" id="MobiDB-lite"/>
    </source>
</evidence>
<evidence type="ECO:0008006" key="5">
    <source>
        <dbReference type="Google" id="ProtNLM"/>
    </source>
</evidence>
<reference evidence="3 4" key="1">
    <citation type="submission" date="2017-10" db="EMBL/GenBank/DDBJ databases">
        <title>Development of genomic resources for the powdery mildew, Erysiphe pulchra.</title>
        <authorList>
            <person name="Wadl P.A."/>
            <person name="Mack B.M."/>
            <person name="Moore G."/>
            <person name="Beltz S.B."/>
        </authorList>
    </citation>
    <scope>NUCLEOTIDE SEQUENCE [LARGE SCALE GENOMIC DNA]</scope>
    <source>
        <strain evidence="3">Cflorida</strain>
    </source>
</reference>
<dbReference type="GO" id="GO:0000340">
    <property type="term" value="F:RNA 7-methylguanosine cap binding"/>
    <property type="evidence" value="ECO:0007669"/>
    <property type="project" value="TreeGrafter"/>
</dbReference>
<protein>
    <recommendedName>
        <fullName evidence="5">Translation initiation factor eIF4e</fullName>
    </recommendedName>
</protein>
<feature type="compositionally biased region" description="Polar residues" evidence="2">
    <location>
        <begin position="338"/>
        <end position="352"/>
    </location>
</feature>
<accession>A0A2S4PYA3</accession>
<gene>
    <name evidence="3" type="ORF">EPUL_002896</name>
</gene>
<keyword evidence="1" id="KW-0694">RNA-binding</keyword>
<feature type="region of interest" description="Disordered" evidence="2">
    <location>
        <begin position="1"/>
        <end position="51"/>
    </location>
</feature>
<name>A0A2S4PYA3_9PEZI</name>
<dbReference type="SUPFAM" id="SSF55418">
    <property type="entry name" value="eIF4e-like"/>
    <property type="match status" value="1"/>
</dbReference>
<evidence type="ECO:0000313" key="3">
    <source>
        <dbReference type="EMBL" id="POS87011.1"/>
    </source>
</evidence>
<dbReference type="Pfam" id="PF01652">
    <property type="entry name" value="IF4E"/>
    <property type="match status" value="1"/>
</dbReference>
<dbReference type="EMBL" id="PEDP01000208">
    <property type="protein sequence ID" value="POS87011.1"/>
    <property type="molecule type" value="Genomic_DNA"/>
</dbReference>
<keyword evidence="4" id="KW-1185">Reference proteome</keyword>
<dbReference type="GO" id="GO:0016281">
    <property type="term" value="C:eukaryotic translation initiation factor 4F complex"/>
    <property type="evidence" value="ECO:0007669"/>
    <property type="project" value="TreeGrafter"/>
</dbReference>
<dbReference type="STRING" id="225359.A0A2S4PYA3"/>
<dbReference type="Gene3D" id="3.30.760.10">
    <property type="entry name" value="RNA Cap, Translation Initiation Factor Eif4e"/>
    <property type="match status" value="1"/>
</dbReference>
<proteinExistence type="inferred from homology"/>